<dbReference type="EMBL" id="WKPO01000026">
    <property type="protein sequence ID" value="MSB50145.1"/>
    <property type="molecule type" value="Genomic_DNA"/>
</dbReference>
<dbReference type="AlphaFoldDB" id="A0A6I2RHA8"/>
<evidence type="ECO:0000313" key="1">
    <source>
        <dbReference type="EMBL" id="MSB50145.1"/>
    </source>
</evidence>
<proteinExistence type="predicted"/>
<organism evidence="1 2">
    <name type="scientific">Flavonifractor plautii</name>
    <name type="common">Fusobacterium plautii</name>
    <dbReference type="NCBI Taxonomy" id="292800"/>
    <lineage>
        <taxon>Bacteria</taxon>
        <taxon>Bacillati</taxon>
        <taxon>Bacillota</taxon>
        <taxon>Clostridia</taxon>
        <taxon>Eubacteriales</taxon>
        <taxon>Oscillospiraceae</taxon>
        <taxon>Flavonifractor</taxon>
    </lineage>
</organism>
<gene>
    <name evidence="1" type="ORF">GKE90_15795</name>
</gene>
<accession>A0A6I2RHA8</accession>
<comment type="caution">
    <text evidence="1">The sequence shown here is derived from an EMBL/GenBank/DDBJ whole genome shotgun (WGS) entry which is preliminary data.</text>
</comment>
<dbReference type="Proteomes" id="UP000429811">
    <property type="component" value="Unassembled WGS sequence"/>
</dbReference>
<evidence type="ECO:0000313" key="2">
    <source>
        <dbReference type="Proteomes" id="UP000429811"/>
    </source>
</evidence>
<name>A0A6I2RHA8_FLAPL</name>
<reference evidence="1 2" key="1">
    <citation type="journal article" date="2019" name="Nat. Med.">
        <title>A library of human gut bacterial isolates paired with longitudinal multiomics data enables mechanistic microbiome research.</title>
        <authorList>
            <person name="Poyet M."/>
            <person name="Groussin M."/>
            <person name="Gibbons S.M."/>
            <person name="Avila-Pacheco J."/>
            <person name="Jiang X."/>
            <person name="Kearney S.M."/>
            <person name="Perrotta A.R."/>
            <person name="Berdy B."/>
            <person name="Zhao S."/>
            <person name="Lieberman T.D."/>
            <person name="Swanson P.K."/>
            <person name="Smith M."/>
            <person name="Roesemann S."/>
            <person name="Alexander J.E."/>
            <person name="Rich S.A."/>
            <person name="Livny J."/>
            <person name="Vlamakis H."/>
            <person name="Clish C."/>
            <person name="Bullock K."/>
            <person name="Deik A."/>
            <person name="Scott J."/>
            <person name="Pierce K.A."/>
            <person name="Xavier R.J."/>
            <person name="Alm E.J."/>
        </authorList>
    </citation>
    <scope>NUCLEOTIDE SEQUENCE [LARGE SCALE GENOMIC DNA]</scope>
    <source>
        <strain evidence="1 2">BIOML-A5</strain>
    </source>
</reference>
<protein>
    <submittedName>
        <fullName evidence="1">Carbamoyl-phosphate synthase subunit L</fullName>
    </submittedName>
</protein>
<sequence>MIKAVAKKLIAQEYPHVKLPAVVYATVSKAAQLGETFELEELVIHNDETGSSYKGHITAHWNEYTLTVVDRFGNVDETFPALPGVRSKAQYKAGAVVAVALAYGDSPAIIGEVQL</sequence>